<dbReference type="EMBL" id="BRYB01001064">
    <property type="protein sequence ID" value="GMI42386.1"/>
    <property type="molecule type" value="Genomic_DNA"/>
</dbReference>
<feature type="compositionally biased region" description="Pro residues" evidence="7">
    <location>
        <begin position="1"/>
        <end position="20"/>
    </location>
</feature>
<reference evidence="9 10" key="1">
    <citation type="journal article" date="2023" name="Commun. Biol.">
        <title>Genome analysis of Parmales, the sister group of diatoms, reveals the evolutionary specialization of diatoms from phago-mixotrophs to photoautotrophs.</title>
        <authorList>
            <person name="Ban H."/>
            <person name="Sato S."/>
            <person name="Yoshikawa S."/>
            <person name="Yamada K."/>
            <person name="Nakamura Y."/>
            <person name="Ichinomiya M."/>
            <person name="Sato N."/>
            <person name="Blanc-Mathieu R."/>
            <person name="Endo H."/>
            <person name="Kuwata A."/>
            <person name="Ogata H."/>
        </authorList>
    </citation>
    <scope>NUCLEOTIDE SEQUENCE [LARGE SCALE GENOMIC DNA]</scope>
</reference>
<dbReference type="InterPro" id="IPR001915">
    <property type="entry name" value="Peptidase_M48"/>
</dbReference>
<gene>
    <name evidence="9" type="ORF">TeGR_g11258</name>
</gene>
<evidence type="ECO:0000259" key="8">
    <source>
        <dbReference type="Pfam" id="PF01435"/>
    </source>
</evidence>
<keyword evidence="4 6" id="KW-0862">Zinc</keyword>
<evidence type="ECO:0000256" key="4">
    <source>
        <dbReference type="ARBA" id="ARBA00022833"/>
    </source>
</evidence>
<evidence type="ECO:0000256" key="6">
    <source>
        <dbReference type="RuleBase" id="RU003983"/>
    </source>
</evidence>
<evidence type="ECO:0000256" key="1">
    <source>
        <dbReference type="ARBA" id="ARBA00022670"/>
    </source>
</evidence>
<keyword evidence="1 6" id="KW-0645">Protease</keyword>
<comment type="similarity">
    <text evidence="6">Belongs to the peptidase M48 family.</text>
</comment>
<feature type="domain" description="Peptidase M48" evidence="8">
    <location>
        <begin position="68"/>
        <end position="256"/>
    </location>
</feature>
<feature type="region of interest" description="Disordered" evidence="7">
    <location>
        <begin position="1"/>
        <end position="26"/>
    </location>
</feature>
<evidence type="ECO:0000256" key="5">
    <source>
        <dbReference type="ARBA" id="ARBA00023049"/>
    </source>
</evidence>
<evidence type="ECO:0000256" key="2">
    <source>
        <dbReference type="ARBA" id="ARBA00022723"/>
    </source>
</evidence>
<dbReference type="Pfam" id="PF01435">
    <property type="entry name" value="Peptidase_M48"/>
    <property type="match status" value="1"/>
</dbReference>
<keyword evidence="5 6" id="KW-0482">Metalloprotease</keyword>
<dbReference type="Proteomes" id="UP001165060">
    <property type="component" value="Unassembled WGS sequence"/>
</dbReference>
<feature type="region of interest" description="Disordered" evidence="7">
    <location>
        <begin position="45"/>
        <end position="68"/>
    </location>
</feature>
<keyword evidence="3 6" id="KW-0378">Hydrolase</keyword>
<dbReference type="CDD" id="cd07331">
    <property type="entry name" value="M48C_Oma1_like"/>
    <property type="match status" value="1"/>
</dbReference>
<proteinExistence type="inferred from homology"/>
<evidence type="ECO:0000256" key="7">
    <source>
        <dbReference type="SAM" id="MobiDB-lite"/>
    </source>
</evidence>
<protein>
    <recommendedName>
        <fullName evidence="8">Peptidase M48 domain-containing protein</fullName>
    </recommendedName>
</protein>
<dbReference type="PANTHER" id="PTHR22726">
    <property type="entry name" value="METALLOENDOPEPTIDASE OMA1"/>
    <property type="match status" value="1"/>
</dbReference>
<dbReference type="PANTHER" id="PTHR22726:SF1">
    <property type="entry name" value="METALLOENDOPEPTIDASE OMA1, MITOCHONDRIAL"/>
    <property type="match status" value="1"/>
</dbReference>
<dbReference type="InterPro" id="IPR051156">
    <property type="entry name" value="Mito/Outer_Membr_Metalloprot"/>
</dbReference>
<comment type="cofactor">
    <cofactor evidence="6">
        <name>Zn(2+)</name>
        <dbReference type="ChEBI" id="CHEBI:29105"/>
    </cofactor>
    <text evidence="6">Binds 1 zinc ion per subunit.</text>
</comment>
<sequence>MPPLLPPVLQNGPPPRPPAIPVHSVPLTGRKRTLLTSASYEASAGDQAHSHILSRSPPLPPSHPASRTVSAIGRRLLSSSPVKSPYPGPWTFAVISDRATPNAFAVPANHVVVYSGLFRYARTEDELAAVLAHEIGHVLARHAGEKMSGDVKVRGGAAALGALWGAATGGTGELARAAAAATGGLLSELPNSREMEREADYIGLRLMGAACFDIGKAANFFERMEREERAQGGGGGGSWLSTHPVHKERIDNIRRWSGEVGEEMRGRGQECERVRRDWEIARRGRPKAGGGL</sequence>
<name>A0ABQ6N6X4_9STRA</name>
<keyword evidence="10" id="KW-1185">Reference proteome</keyword>
<evidence type="ECO:0000256" key="3">
    <source>
        <dbReference type="ARBA" id="ARBA00022801"/>
    </source>
</evidence>
<comment type="caution">
    <text evidence="9">The sequence shown here is derived from an EMBL/GenBank/DDBJ whole genome shotgun (WGS) entry which is preliminary data.</text>
</comment>
<organism evidence="9 10">
    <name type="scientific">Tetraparma gracilis</name>
    <dbReference type="NCBI Taxonomy" id="2962635"/>
    <lineage>
        <taxon>Eukaryota</taxon>
        <taxon>Sar</taxon>
        <taxon>Stramenopiles</taxon>
        <taxon>Ochrophyta</taxon>
        <taxon>Bolidophyceae</taxon>
        <taxon>Parmales</taxon>
        <taxon>Triparmaceae</taxon>
        <taxon>Tetraparma</taxon>
    </lineage>
</organism>
<evidence type="ECO:0000313" key="10">
    <source>
        <dbReference type="Proteomes" id="UP001165060"/>
    </source>
</evidence>
<evidence type="ECO:0000313" key="9">
    <source>
        <dbReference type="EMBL" id="GMI42386.1"/>
    </source>
</evidence>
<accession>A0ABQ6N6X4</accession>
<dbReference type="Gene3D" id="3.30.2010.10">
    <property type="entry name" value="Metalloproteases ('zincins'), catalytic domain"/>
    <property type="match status" value="1"/>
</dbReference>
<keyword evidence="2" id="KW-0479">Metal-binding</keyword>